<accession>A0A921LQI3</accession>
<protein>
    <recommendedName>
        <fullName evidence="4">4Fe-4S ferredoxin-type domain-containing protein</fullName>
    </recommendedName>
</protein>
<dbReference type="GO" id="GO:0051536">
    <property type="term" value="F:iron-sulfur cluster binding"/>
    <property type="evidence" value="ECO:0007669"/>
    <property type="project" value="UniProtKB-KW"/>
</dbReference>
<dbReference type="GO" id="GO:0046872">
    <property type="term" value="F:metal ion binding"/>
    <property type="evidence" value="ECO:0007669"/>
    <property type="project" value="UniProtKB-KW"/>
</dbReference>
<dbReference type="PROSITE" id="PS51379">
    <property type="entry name" value="4FE4S_FER_2"/>
    <property type="match status" value="1"/>
</dbReference>
<evidence type="ECO:0000256" key="3">
    <source>
        <dbReference type="ARBA" id="ARBA00023014"/>
    </source>
</evidence>
<dbReference type="EMBL" id="DYVF01000012">
    <property type="protein sequence ID" value="HJG30027.1"/>
    <property type="molecule type" value="Genomic_DNA"/>
</dbReference>
<organism evidence="5 6">
    <name type="scientific">Collinsella ihumii</name>
    <dbReference type="NCBI Taxonomy" id="1720204"/>
    <lineage>
        <taxon>Bacteria</taxon>
        <taxon>Bacillati</taxon>
        <taxon>Actinomycetota</taxon>
        <taxon>Coriobacteriia</taxon>
        <taxon>Coriobacteriales</taxon>
        <taxon>Coriobacteriaceae</taxon>
        <taxon>Collinsella</taxon>
    </lineage>
</organism>
<comment type="caution">
    <text evidence="5">The sequence shown here is derived from an EMBL/GenBank/DDBJ whole genome shotgun (WGS) entry which is preliminary data.</text>
</comment>
<dbReference type="AlphaFoldDB" id="A0A921LQI3"/>
<dbReference type="PROSITE" id="PS00198">
    <property type="entry name" value="4FE4S_FER_1"/>
    <property type="match status" value="1"/>
</dbReference>
<evidence type="ECO:0000313" key="5">
    <source>
        <dbReference type="EMBL" id="HJG30027.1"/>
    </source>
</evidence>
<evidence type="ECO:0000259" key="4">
    <source>
        <dbReference type="PROSITE" id="PS51379"/>
    </source>
</evidence>
<evidence type="ECO:0000256" key="1">
    <source>
        <dbReference type="ARBA" id="ARBA00022723"/>
    </source>
</evidence>
<gene>
    <name evidence="5" type="ORF">K8U80_01385</name>
</gene>
<feature type="domain" description="4Fe-4S ferredoxin-type" evidence="4">
    <location>
        <begin position="6"/>
        <end position="36"/>
    </location>
</feature>
<dbReference type="InterPro" id="IPR017900">
    <property type="entry name" value="4Fe4S_Fe_S_CS"/>
</dbReference>
<reference evidence="5" key="2">
    <citation type="submission" date="2021-09" db="EMBL/GenBank/DDBJ databases">
        <authorList>
            <person name="Gilroy R."/>
        </authorList>
    </citation>
    <scope>NUCLEOTIDE SEQUENCE</scope>
    <source>
        <strain evidence="5">ChiGjej2B2-7701</strain>
    </source>
</reference>
<name>A0A921LQI3_9ACTN</name>
<dbReference type="Proteomes" id="UP000746751">
    <property type="component" value="Unassembled WGS sequence"/>
</dbReference>
<keyword evidence="1" id="KW-0479">Metal-binding</keyword>
<reference evidence="5" key="1">
    <citation type="journal article" date="2021" name="PeerJ">
        <title>Extensive microbial diversity within the chicken gut microbiome revealed by metagenomics and culture.</title>
        <authorList>
            <person name="Gilroy R."/>
            <person name="Ravi A."/>
            <person name="Getino M."/>
            <person name="Pursley I."/>
            <person name="Horton D.L."/>
            <person name="Alikhan N.F."/>
            <person name="Baker D."/>
            <person name="Gharbi K."/>
            <person name="Hall N."/>
            <person name="Watson M."/>
            <person name="Adriaenssens E.M."/>
            <person name="Foster-Nyarko E."/>
            <person name="Jarju S."/>
            <person name="Secka A."/>
            <person name="Antonio M."/>
            <person name="Oren A."/>
            <person name="Chaudhuri R.R."/>
            <person name="La Ragione R."/>
            <person name="Hildebrand F."/>
            <person name="Pallen M.J."/>
        </authorList>
    </citation>
    <scope>NUCLEOTIDE SEQUENCE</scope>
    <source>
        <strain evidence="5">ChiGjej2B2-7701</strain>
    </source>
</reference>
<proteinExistence type="predicted"/>
<sequence length="45" mass="4914">MLFTVFRLRCAHAGECIGCGHCDSRCPFGVAQSERMGIIADHFGL</sequence>
<keyword evidence="2" id="KW-0408">Iron</keyword>
<evidence type="ECO:0000313" key="6">
    <source>
        <dbReference type="Proteomes" id="UP000746751"/>
    </source>
</evidence>
<keyword evidence="3" id="KW-0411">Iron-sulfur</keyword>
<dbReference type="SUPFAM" id="SSF54862">
    <property type="entry name" value="4Fe-4S ferredoxins"/>
    <property type="match status" value="1"/>
</dbReference>
<evidence type="ECO:0000256" key="2">
    <source>
        <dbReference type="ARBA" id="ARBA00023004"/>
    </source>
</evidence>
<dbReference type="InterPro" id="IPR017896">
    <property type="entry name" value="4Fe4S_Fe-S-bd"/>
</dbReference>